<dbReference type="CDD" id="cd00063">
    <property type="entry name" value="FN3"/>
    <property type="match status" value="3"/>
</dbReference>
<dbReference type="SMART" id="SM00060">
    <property type="entry name" value="FN3"/>
    <property type="match status" value="3"/>
</dbReference>
<dbReference type="PROSITE" id="PS50853">
    <property type="entry name" value="FN3"/>
    <property type="match status" value="3"/>
</dbReference>
<gene>
    <name evidence="3" type="ORF">MNOR_LOCUS31978</name>
</gene>
<dbReference type="SUPFAM" id="SSF49265">
    <property type="entry name" value="Fibronectin type III"/>
    <property type="match status" value="2"/>
</dbReference>
<sequence length="342" mass="37619">MQGNSNFKEKDHHATISDLFLCTNYTIDVAAVSFSGLVGPGVQKDAATEETEPLPPTAVVAESAPENSALVSWDPATLCVDHFHVCYHDEQVPIDTCLDVWNNTVTLVDLLSCSKYTVLVTSVSPYGIFSNESYDNFRTPDQKPGEPENFSILEETPHTVDFTYDPPSLNPQCAVEYDFQEINLDQGSDKTVSSVPQPHIEGIFKNLDACTNYELRIRAVSVTKLHSEWVSKAVLTLEDTPSEPRNFTSSQDGTNNLDLQWWRPEFNSMCASRYILEWSGDTGDTGTETINPPSPDEPLPFEVKYTLGGLADCSSYTLTVHAITLSGTMGVDATTTGHTNNC</sequence>
<dbReference type="PANTHER" id="PTHR46708">
    <property type="entry name" value="TENASCIN"/>
    <property type="match status" value="1"/>
</dbReference>
<evidence type="ECO:0000259" key="2">
    <source>
        <dbReference type="PROSITE" id="PS50853"/>
    </source>
</evidence>
<reference evidence="3 4" key="1">
    <citation type="submission" date="2024-05" db="EMBL/GenBank/DDBJ databases">
        <authorList>
            <person name="Wallberg A."/>
        </authorList>
    </citation>
    <scope>NUCLEOTIDE SEQUENCE [LARGE SCALE GENOMIC DNA]</scope>
</reference>
<feature type="domain" description="Fibronectin type-III" evidence="2">
    <location>
        <begin position="243"/>
        <end position="342"/>
    </location>
</feature>
<evidence type="ECO:0000313" key="3">
    <source>
        <dbReference type="EMBL" id="CAL4157748.1"/>
    </source>
</evidence>
<feature type="domain" description="Fibronectin type-III" evidence="2">
    <location>
        <begin position="55"/>
        <end position="142"/>
    </location>
</feature>
<dbReference type="PANTHER" id="PTHR46708:SF2">
    <property type="entry name" value="FIBRONECTIN TYPE-III DOMAIN-CONTAINING PROTEIN"/>
    <property type="match status" value="1"/>
</dbReference>
<dbReference type="InterPro" id="IPR036116">
    <property type="entry name" value="FN3_sf"/>
</dbReference>
<dbReference type="EMBL" id="CAXKWB010042372">
    <property type="protein sequence ID" value="CAL4157748.1"/>
    <property type="molecule type" value="Genomic_DNA"/>
</dbReference>
<proteinExistence type="predicted"/>
<protein>
    <recommendedName>
        <fullName evidence="2">Fibronectin type-III domain-containing protein</fullName>
    </recommendedName>
</protein>
<dbReference type="AlphaFoldDB" id="A0AAV2S549"/>
<evidence type="ECO:0000256" key="1">
    <source>
        <dbReference type="ARBA" id="ARBA00022737"/>
    </source>
</evidence>
<dbReference type="InterPro" id="IPR013783">
    <property type="entry name" value="Ig-like_fold"/>
</dbReference>
<dbReference type="InterPro" id="IPR003961">
    <property type="entry name" value="FN3_dom"/>
</dbReference>
<accession>A0AAV2S549</accession>
<name>A0AAV2S549_MEGNR</name>
<dbReference type="Proteomes" id="UP001497623">
    <property type="component" value="Unassembled WGS sequence"/>
</dbReference>
<feature type="domain" description="Fibronectin type-III" evidence="2">
    <location>
        <begin position="146"/>
        <end position="240"/>
    </location>
</feature>
<dbReference type="Gene3D" id="2.60.40.10">
    <property type="entry name" value="Immunoglobulins"/>
    <property type="match status" value="3"/>
</dbReference>
<evidence type="ECO:0000313" key="4">
    <source>
        <dbReference type="Proteomes" id="UP001497623"/>
    </source>
</evidence>
<keyword evidence="1" id="KW-0677">Repeat</keyword>
<keyword evidence="4" id="KW-1185">Reference proteome</keyword>
<organism evidence="3 4">
    <name type="scientific">Meganyctiphanes norvegica</name>
    <name type="common">Northern krill</name>
    <name type="synonym">Thysanopoda norvegica</name>
    <dbReference type="NCBI Taxonomy" id="48144"/>
    <lineage>
        <taxon>Eukaryota</taxon>
        <taxon>Metazoa</taxon>
        <taxon>Ecdysozoa</taxon>
        <taxon>Arthropoda</taxon>
        <taxon>Crustacea</taxon>
        <taxon>Multicrustacea</taxon>
        <taxon>Malacostraca</taxon>
        <taxon>Eumalacostraca</taxon>
        <taxon>Eucarida</taxon>
        <taxon>Euphausiacea</taxon>
        <taxon>Euphausiidae</taxon>
        <taxon>Meganyctiphanes</taxon>
    </lineage>
</organism>
<dbReference type="InterPro" id="IPR050991">
    <property type="entry name" value="ECM_Regulatory_Proteins"/>
</dbReference>
<comment type="caution">
    <text evidence="3">The sequence shown here is derived from an EMBL/GenBank/DDBJ whole genome shotgun (WGS) entry which is preliminary data.</text>
</comment>